<proteinExistence type="predicted"/>
<evidence type="ECO:0000313" key="2">
    <source>
        <dbReference type="EMBL" id="MFD1179641.1"/>
    </source>
</evidence>
<protein>
    <submittedName>
        <fullName evidence="2">Uncharacterized protein</fullName>
    </submittedName>
</protein>
<organism evidence="2 3">
    <name type="scientific">Paenibacillus puldeungensis</name>
    <dbReference type="NCBI Taxonomy" id="696536"/>
    <lineage>
        <taxon>Bacteria</taxon>
        <taxon>Bacillati</taxon>
        <taxon>Bacillota</taxon>
        <taxon>Bacilli</taxon>
        <taxon>Bacillales</taxon>
        <taxon>Paenibacillaceae</taxon>
        <taxon>Paenibacillus</taxon>
    </lineage>
</organism>
<keyword evidence="3" id="KW-1185">Reference proteome</keyword>
<comment type="caution">
    <text evidence="2">The sequence shown here is derived from an EMBL/GenBank/DDBJ whole genome shotgun (WGS) entry which is preliminary data.</text>
</comment>
<sequence length="88" mass="10622">MTKQVREEDKKAEQDEFPILHWFNKYTAEKERADKAEAREKKLREAMEHCIKEYPQWDSKEIAASLMLDYMKNILSILYPLDKEEEAK</sequence>
<reference evidence="3" key="1">
    <citation type="journal article" date="2019" name="Int. J. Syst. Evol. Microbiol.">
        <title>The Global Catalogue of Microorganisms (GCM) 10K type strain sequencing project: providing services to taxonomists for standard genome sequencing and annotation.</title>
        <authorList>
            <consortium name="The Broad Institute Genomics Platform"/>
            <consortium name="The Broad Institute Genome Sequencing Center for Infectious Disease"/>
            <person name="Wu L."/>
            <person name="Ma J."/>
        </authorList>
    </citation>
    <scope>NUCLEOTIDE SEQUENCE [LARGE SCALE GENOMIC DNA]</scope>
    <source>
        <strain evidence="3">CCUG 59189</strain>
    </source>
</reference>
<dbReference type="RefSeq" id="WP_379322064.1">
    <property type="nucleotide sequence ID" value="NZ_JBHTLM010000037.1"/>
</dbReference>
<dbReference type="EMBL" id="JBHTLM010000037">
    <property type="protein sequence ID" value="MFD1179641.1"/>
    <property type="molecule type" value="Genomic_DNA"/>
</dbReference>
<dbReference type="Proteomes" id="UP001597262">
    <property type="component" value="Unassembled WGS sequence"/>
</dbReference>
<accession>A0ABW3S5L0</accession>
<gene>
    <name evidence="2" type="ORF">ACFQ3W_25540</name>
</gene>
<evidence type="ECO:0000256" key="1">
    <source>
        <dbReference type="SAM" id="Coils"/>
    </source>
</evidence>
<evidence type="ECO:0000313" key="3">
    <source>
        <dbReference type="Proteomes" id="UP001597262"/>
    </source>
</evidence>
<feature type="coiled-coil region" evidence="1">
    <location>
        <begin position="26"/>
        <end position="53"/>
    </location>
</feature>
<name>A0ABW3S5L0_9BACL</name>
<keyword evidence="1" id="KW-0175">Coiled coil</keyword>